<evidence type="ECO:0000256" key="1">
    <source>
        <dbReference type="ARBA" id="ARBA00001946"/>
    </source>
</evidence>
<evidence type="ECO:0000256" key="6">
    <source>
        <dbReference type="ARBA" id="ARBA00013023"/>
    </source>
</evidence>
<dbReference type="Gene3D" id="3.90.190.20">
    <property type="entry name" value="Mur ligase, C-terminal domain"/>
    <property type="match status" value="1"/>
</dbReference>
<accession>Q6AJ73</accession>
<dbReference type="EC" id="6.3.2.12" evidence="6"/>
<comment type="catalytic activity">
    <reaction evidence="19">
        <text>10-formyltetrahydrofolyl-(gamma-L-Glu)(n) + L-glutamate + ATP = 10-formyltetrahydrofolyl-(gamma-L-Glu)(n+1) + ADP + phosphate + H(+)</text>
        <dbReference type="Rhea" id="RHEA:51904"/>
        <dbReference type="Rhea" id="RHEA-COMP:13088"/>
        <dbReference type="Rhea" id="RHEA-COMP:14300"/>
        <dbReference type="ChEBI" id="CHEBI:15378"/>
        <dbReference type="ChEBI" id="CHEBI:29985"/>
        <dbReference type="ChEBI" id="CHEBI:30616"/>
        <dbReference type="ChEBI" id="CHEBI:43474"/>
        <dbReference type="ChEBI" id="CHEBI:134413"/>
        <dbReference type="ChEBI" id="CHEBI:456216"/>
        <dbReference type="EC" id="6.3.2.17"/>
    </reaction>
</comment>
<reference evidence="26" key="1">
    <citation type="journal article" date="2004" name="Environ. Microbiol.">
        <title>The genome of Desulfotalea psychrophila, a sulfate-reducing bacterium from permanently cold Arctic sediments.</title>
        <authorList>
            <person name="Rabus R."/>
            <person name="Ruepp A."/>
            <person name="Frickey T."/>
            <person name="Rattei T."/>
            <person name="Fartmann B."/>
            <person name="Stark M."/>
            <person name="Bauer M."/>
            <person name="Zibat A."/>
            <person name="Lombardot T."/>
            <person name="Becker I."/>
            <person name="Amann J."/>
            <person name="Gellner K."/>
            <person name="Teeling H."/>
            <person name="Leuschner W.D."/>
            <person name="Gloeckner F.-O."/>
            <person name="Lupas A.N."/>
            <person name="Amann R."/>
            <person name="Klenk H.-P."/>
        </authorList>
    </citation>
    <scope>NUCLEOTIDE SEQUENCE [LARGE SCALE GENOMIC DNA]</scope>
    <source>
        <strain evidence="26">DSM 12343 / LSv54</strain>
    </source>
</reference>
<comment type="catalytic activity">
    <reaction evidence="18">
        <text>(6S)-5,6,7,8-tetrahydrofolyl-(gamma-L-Glu)(n) + L-glutamate + ATP = (6S)-5,6,7,8-tetrahydrofolyl-(gamma-L-Glu)(n+1) + ADP + phosphate + H(+)</text>
        <dbReference type="Rhea" id="RHEA:10580"/>
        <dbReference type="Rhea" id="RHEA-COMP:14738"/>
        <dbReference type="Rhea" id="RHEA-COMP:14740"/>
        <dbReference type="ChEBI" id="CHEBI:15378"/>
        <dbReference type="ChEBI" id="CHEBI:29985"/>
        <dbReference type="ChEBI" id="CHEBI:30616"/>
        <dbReference type="ChEBI" id="CHEBI:43474"/>
        <dbReference type="ChEBI" id="CHEBI:141005"/>
        <dbReference type="ChEBI" id="CHEBI:456216"/>
        <dbReference type="EC" id="6.3.2.17"/>
    </reaction>
</comment>
<evidence type="ECO:0000256" key="13">
    <source>
        <dbReference type="ARBA" id="ARBA00022842"/>
    </source>
</evidence>
<keyword evidence="13" id="KW-0460">Magnesium</keyword>
<evidence type="ECO:0000313" key="26">
    <source>
        <dbReference type="Proteomes" id="UP000000602"/>
    </source>
</evidence>
<dbReference type="GO" id="GO:0046872">
    <property type="term" value="F:metal ion binding"/>
    <property type="evidence" value="ECO:0007669"/>
    <property type="project" value="UniProtKB-KW"/>
</dbReference>
<evidence type="ECO:0000256" key="11">
    <source>
        <dbReference type="ARBA" id="ARBA00022741"/>
    </source>
</evidence>
<evidence type="ECO:0000256" key="15">
    <source>
        <dbReference type="ARBA" id="ARBA00030048"/>
    </source>
</evidence>
<evidence type="ECO:0000256" key="8">
    <source>
        <dbReference type="ARBA" id="ARBA00019357"/>
    </source>
</evidence>
<dbReference type="NCBIfam" id="TIGR01499">
    <property type="entry name" value="folC"/>
    <property type="match status" value="1"/>
</dbReference>
<dbReference type="AlphaFoldDB" id="Q6AJ73"/>
<name>Q6AJ73_DESPS</name>
<dbReference type="PROSITE" id="PS01011">
    <property type="entry name" value="FOLYLPOLYGLU_SYNT_1"/>
    <property type="match status" value="1"/>
</dbReference>
<comment type="catalytic activity">
    <reaction evidence="20">
        <text>(6R)-5,10-methylenetetrahydrofolyl-(gamma-L-Glu)(n) + L-glutamate + ATP = (6R)-5,10-methylenetetrahydrofolyl-(gamma-L-Glu)(n+1) + ADP + phosphate + H(+)</text>
        <dbReference type="Rhea" id="RHEA:51912"/>
        <dbReference type="Rhea" id="RHEA-COMP:13257"/>
        <dbReference type="Rhea" id="RHEA-COMP:13258"/>
        <dbReference type="ChEBI" id="CHEBI:15378"/>
        <dbReference type="ChEBI" id="CHEBI:29985"/>
        <dbReference type="ChEBI" id="CHEBI:30616"/>
        <dbReference type="ChEBI" id="CHEBI:43474"/>
        <dbReference type="ChEBI" id="CHEBI:136572"/>
        <dbReference type="ChEBI" id="CHEBI:456216"/>
        <dbReference type="EC" id="6.3.2.17"/>
    </reaction>
</comment>
<dbReference type="SUPFAM" id="SSF53244">
    <property type="entry name" value="MurD-like peptide ligases, peptide-binding domain"/>
    <property type="match status" value="1"/>
</dbReference>
<evidence type="ECO:0000256" key="3">
    <source>
        <dbReference type="ARBA" id="ARBA00004799"/>
    </source>
</evidence>
<dbReference type="GO" id="GO:0005524">
    <property type="term" value="F:ATP binding"/>
    <property type="evidence" value="ECO:0007669"/>
    <property type="project" value="UniProtKB-KW"/>
</dbReference>
<dbReference type="GO" id="GO:0005737">
    <property type="term" value="C:cytoplasm"/>
    <property type="evidence" value="ECO:0007669"/>
    <property type="project" value="TreeGrafter"/>
</dbReference>
<evidence type="ECO:0000256" key="22">
    <source>
        <dbReference type="PIRNR" id="PIRNR001563"/>
    </source>
</evidence>
<dbReference type="UniPathway" id="UPA00077">
    <property type="reaction ID" value="UER00157"/>
</dbReference>
<evidence type="ECO:0000256" key="16">
    <source>
        <dbReference type="ARBA" id="ARBA00030592"/>
    </source>
</evidence>
<comment type="pathway">
    <text evidence="4">Cofactor biosynthesis; tetrahydrofolylpolyglutamate biosynthesis.</text>
</comment>
<dbReference type="PANTHER" id="PTHR11136">
    <property type="entry name" value="FOLYLPOLYGLUTAMATE SYNTHASE-RELATED"/>
    <property type="match status" value="1"/>
</dbReference>
<evidence type="ECO:0000256" key="18">
    <source>
        <dbReference type="ARBA" id="ARBA00047493"/>
    </source>
</evidence>
<dbReference type="RefSeq" id="WP_011190119.1">
    <property type="nucleotide sequence ID" value="NC_006138.1"/>
</dbReference>
<keyword evidence="14" id="KW-0289">Folate biosynthesis</keyword>
<evidence type="ECO:0000256" key="4">
    <source>
        <dbReference type="ARBA" id="ARBA00005150"/>
    </source>
</evidence>
<evidence type="ECO:0000256" key="12">
    <source>
        <dbReference type="ARBA" id="ARBA00022840"/>
    </source>
</evidence>
<keyword evidence="9 22" id="KW-0436">Ligase</keyword>
<comment type="cofactor">
    <cofactor evidence="1">
        <name>Mg(2+)</name>
        <dbReference type="ChEBI" id="CHEBI:18420"/>
    </cofactor>
</comment>
<keyword evidence="12 22" id="KW-0067">ATP-binding</keyword>
<dbReference type="InterPro" id="IPR013221">
    <property type="entry name" value="Mur_ligase_cen"/>
</dbReference>
<keyword evidence="26" id="KW-1185">Reference proteome</keyword>
<evidence type="ECO:0000256" key="19">
    <source>
        <dbReference type="ARBA" id="ARBA00047808"/>
    </source>
</evidence>
<evidence type="ECO:0000256" key="14">
    <source>
        <dbReference type="ARBA" id="ARBA00022909"/>
    </source>
</evidence>
<feature type="domain" description="Mur ligase C-terminal" evidence="23">
    <location>
        <begin position="303"/>
        <end position="425"/>
    </location>
</feature>
<dbReference type="EC" id="6.3.2.17" evidence="7"/>
<dbReference type="GO" id="GO:0046654">
    <property type="term" value="P:tetrahydrofolate biosynthetic process"/>
    <property type="evidence" value="ECO:0007669"/>
    <property type="project" value="UniProtKB-UniPathway"/>
</dbReference>
<dbReference type="eggNOG" id="COG0285">
    <property type="taxonomic scope" value="Bacteria"/>
</dbReference>
<dbReference type="OrthoDB" id="9809356at2"/>
<dbReference type="InterPro" id="IPR001645">
    <property type="entry name" value="Folylpolyglutamate_synth"/>
</dbReference>
<evidence type="ECO:0000259" key="24">
    <source>
        <dbReference type="Pfam" id="PF08245"/>
    </source>
</evidence>
<dbReference type="Proteomes" id="UP000000602">
    <property type="component" value="Chromosome"/>
</dbReference>
<keyword evidence="11 22" id="KW-0547">Nucleotide-binding</keyword>
<dbReference type="PROSITE" id="PS01012">
    <property type="entry name" value="FOLYLPOLYGLU_SYNT_2"/>
    <property type="match status" value="1"/>
</dbReference>
<dbReference type="Pfam" id="PF08245">
    <property type="entry name" value="Mur_ligase_M"/>
    <property type="match status" value="1"/>
</dbReference>
<sequence length="441" mass="48116">MSDISDQATIESRYQDALAFLDSLQFHKIKLGLAPMRDFLALFDNPEAKMKVVHVAGTNGKGSVCSSLVSVLAKGGYQLGLYTSPHLSSPRERFRINDEYISRADFACLTDRIRTRLAGRPITYFEFTTALAFLWFYERGVDLVVLETGLGGRLDATNVVRQPLLTIITSISIDHVAYLGDTIEAVASEKAGIIKEGVPVVCGSYDPKVVAVVAGFAREKKAPLYLAGRDFDAHWLAGASWDYQGEGFLADASLQAVENAKPGRIQAENGALVLTTLCLLKRHGFVVSEDELRSGLFSVSWPGRLEYLQLDRSPAPYLLDGAHNPAGIASLVEALALYSYRRLICVWGAMADKDIATGLNRIVPHVDLLCLTAVDSERAAEPAAMFALLTEDDRKKTTCFTSSSLALEYAERMAGKDDLILIAGSLYLMGELRPILVGELV</sequence>
<evidence type="ECO:0000259" key="23">
    <source>
        <dbReference type="Pfam" id="PF02875"/>
    </source>
</evidence>
<dbReference type="GO" id="GO:0004326">
    <property type="term" value="F:tetrahydrofolylpolyglutamate synthase activity"/>
    <property type="evidence" value="ECO:0007669"/>
    <property type="project" value="UniProtKB-EC"/>
</dbReference>
<dbReference type="PANTHER" id="PTHR11136:SF0">
    <property type="entry name" value="DIHYDROFOLATE SYNTHETASE-RELATED"/>
    <property type="match status" value="1"/>
</dbReference>
<dbReference type="GO" id="GO:0046656">
    <property type="term" value="P:folic acid biosynthetic process"/>
    <property type="evidence" value="ECO:0007669"/>
    <property type="project" value="UniProtKB-KW"/>
</dbReference>
<dbReference type="InterPro" id="IPR036615">
    <property type="entry name" value="Mur_ligase_C_dom_sf"/>
</dbReference>
<feature type="domain" description="Mur ligase central" evidence="24">
    <location>
        <begin position="55"/>
        <end position="270"/>
    </location>
</feature>
<evidence type="ECO:0000256" key="17">
    <source>
        <dbReference type="ARBA" id="ARBA00032510"/>
    </source>
</evidence>
<dbReference type="InterPro" id="IPR004101">
    <property type="entry name" value="Mur_ligase_C"/>
</dbReference>
<dbReference type="InterPro" id="IPR036565">
    <property type="entry name" value="Mur-like_cat_sf"/>
</dbReference>
<dbReference type="Gene3D" id="3.40.1190.10">
    <property type="entry name" value="Mur-like, catalytic domain"/>
    <property type="match status" value="1"/>
</dbReference>
<dbReference type="InterPro" id="IPR018109">
    <property type="entry name" value="Folylpolyglutamate_synth_CS"/>
</dbReference>
<comment type="similarity">
    <text evidence="5 22">Belongs to the folylpolyglutamate synthase family.</text>
</comment>
<evidence type="ECO:0000256" key="10">
    <source>
        <dbReference type="ARBA" id="ARBA00022723"/>
    </source>
</evidence>
<gene>
    <name evidence="25" type="ordered locus">DP2878</name>
</gene>
<evidence type="ECO:0000256" key="7">
    <source>
        <dbReference type="ARBA" id="ARBA00013025"/>
    </source>
</evidence>
<organism evidence="25 26">
    <name type="scientific">Desulfotalea psychrophila (strain LSv54 / DSM 12343)</name>
    <dbReference type="NCBI Taxonomy" id="177439"/>
    <lineage>
        <taxon>Bacteria</taxon>
        <taxon>Pseudomonadati</taxon>
        <taxon>Thermodesulfobacteriota</taxon>
        <taxon>Desulfobulbia</taxon>
        <taxon>Desulfobulbales</taxon>
        <taxon>Desulfocapsaceae</taxon>
        <taxon>Desulfotalea</taxon>
    </lineage>
</organism>
<proteinExistence type="inferred from homology"/>
<dbReference type="Pfam" id="PF02875">
    <property type="entry name" value="Mur_ligase_C"/>
    <property type="match status" value="1"/>
</dbReference>
<dbReference type="SUPFAM" id="SSF53623">
    <property type="entry name" value="MurD-like peptide ligases, catalytic domain"/>
    <property type="match status" value="1"/>
</dbReference>
<dbReference type="STRING" id="177439.DP2878"/>
<comment type="catalytic activity">
    <reaction evidence="21">
        <text>7,8-dihydropteroate + L-glutamate + ATP = 7,8-dihydrofolate + ADP + phosphate + H(+)</text>
        <dbReference type="Rhea" id="RHEA:23584"/>
        <dbReference type="ChEBI" id="CHEBI:15378"/>
        <dbReference type="ChEBI" id="CHEBI:17839"/>
        <dbReference type="ChEBI" id="CHEBI:29985"/>
        <dbReference type="ChEBI" id="CHEBI:30616"/>
        <dbReference type="ChEBI" id="CHEBI:43474"/>
        <dbReference type="ChEBI" id="CHEBI:57451"/>
        <dbReference type="ChEBI" id="CHEBI:456216"/>
        <dbReference type="EC" id="6.3.2.12"/>
    </reaction>
</comment>
<comment type="function">
    <text evidence="2">Functions in two distinct reactions of the de novo folate biosynthetic pathway. Catalyzes the addition of a glutamate residue to dihydropteroate (7,8-dihydropteroate or H2Pte) to form dihydrofolate (7,8-dihydrofolate monoglutamate or H2Pte-Glu). Also catalyzes successive additions of L-glutamate to tetrahydrofolate or 10-formyltetrahydrofolate or 5,10-methylenetetrahydrofolate, leading to folylpolyglutamate derivatives.</text>
</comment>
<evidence type="ECO:0000256" key="9">
    <source>
        <dbReference type="ARBA" id="ARBA00022598"/>
    </source>
</evidence>
<dbReference type="KEGG" id="dps:DP2878"/>
<evidence type="ECO:0000313" key="25">
    <source>
        <dbReference type="EMBL" id="CAG37607.1"/>
    </source>
</evidence>
<dbReference type="FunFam" id="3.40.1190.10:FF:000011">
    <property type="entry name" value="Folylpolyglutamate synthase/dihydrofolate synthase"/>
    <property type="match status" value="1"/>
</dbReference>
<dbReference type="PIRSF" id="PIRSF001563">
    <property type="entry name" value="Folylpolyglu_synth"/>
    <property type="match status" value="1"/>
</dbReference>
<dbReference type="HOGENOM" id="CLU_015869_1_1_7"/>
<evidence type="ECO:0000256" key="2">
    <source>
        <dbReference type="ARBA" id="ARBA00002714"/>
    </source>
</evidence>
<keyword evidence="10" id="KW-0479">Metal-binding</keyword>
<evidence type="ECO:0000256" key="5">
    <source>
        <dbReference type="ARBA" id="ARBA00008276"/>
    </source>
</evidence>
<dbReference type="EMBL" id="CR522870">
    <property type="protein sequence ID" value="CAG37607.1"/>
    <property type="molecule type" value="Genomic_DNA"/>
</dbReference>
<dbReference type="GO" id="GO:0008841">
    <property type="term" value="F:dihydrofolate synthase activity"/>
    <property type="evidence" value="ECO:0007669"/>
    <property type="project" value="UniProtKB-EC"/>
</dbReference>
<evidence type="ECO:0000256" key="20">
    <source>
        <dbReference type="ARBA" id="ARBA00049035"/>
    </source>
</evidence>
<comment type="pathway">
    <text evidence="3">Cofactor biosynthesis; tetrahydrofolate biosynthesis; 7,8-dihydrofolate from 2-amino-4-hydroxy-6-hydroxymethyl-7,8-dihydropteridine diphosphate and 4-aminobenzoate: step 2/2.</text>
</comment>
<evidence type="ECO:0000256" key="21">
    <source>
        <dbReference type="ARBA" id="ARBA00049161"/>
    </source>
</evidence>
<protein>
    <recommendedName>
        <fullName evidence="8">Dihydrofolate synthase/folylpolyglutamate synthase</fullName>
        <ecNumber evidence="6">6.3.2.12</ecNumber>
        <ecNumber evidence="7">6.3.2.17</ecNumber>
    </recommendedName>
    <alternativeName>
        <fullName evidence="17">Folylpoly-gamma-glutamate synthetase-dihydrofolate synthetase</fullName>
    </alternativeName>
    <alternativeName>
        <fullName evidence="15">Folylpolyglutamate synthetase</fullName>
    </alternativeName>
    <alternativeName>
        <fullName evidence="16">Tetrahydrofolylpolyglutamate synthase</fullName>
    </alternativeName>
</protein>